<comment type="caution">
    <text evidence="2">The sequence shown here is derived from an EMBL/GenBank/DDBJ whole genome shotgun (WGS) entry which is preliminary data.</text>
</comment>
<feature type="compositionally biased region" description="Basic and acidic residues" evidence="1">
    <location>
        <begin position="425"/>
        <end position="434"/>
    </location>
</feature>
<organism evidence="2 3">
    <name type="scientific">Nocardiopsis tropica</name>
    <dbReference type="NCBI Taxonomy" id="109330"/>
    <lineage>
        <taxon>Bacteria</taxon>
        <taxon>Bacillati</taxon>
        <taxon>Actinomycetota</taxon>
        <taxon>Actinomycetes</taxon>
        <taxon>Streptosporangiales</taxon>
        <taxon>Nocardiopsidaceae</taxon>
        <taxon>Nocardiopsis</taxon>
    </lineage>
</organism>
<feature type="compositionally biased region" description="Acidic residues" evidence="1">
    <location>
        <begin position="15"/>
        <end position="27"/>
    </location>
</feature>
<feature type="region of interest" description="Disordered" evidence="1">
    <location>
        <begin position="1"/>
        <end position="42"/>
    </location>
</feature>
<protein>
    <submittedName>
        <fullName evidence="2">AAA family ATPase</fullName>
    </submittedName>
</protein>
<evidence type="ECO:0000256" key="1">
    <source>
        <dbReference type="SAM" id="MobiDB-lite"/>
    </source>
</evidence>
<feature type="compositionally biased region" description="Acidic residues" evidence="1">
    <location>
        <begin position="249"/>
        <end position="260"/>
    </location>
</feature>
<name>A0ABV2A5A5_9ACTN</name>
<feature type="compositionally biased region" description="Basic and acidic residues" evidence="1">
    <location>
        <begin position="225"/>
        <end position="236"/>
    </location>
</feature>
<proteinExistence type="predicted"/>
<accession>A0ABV2A5A5</accession>
<reference evidence="2 3" key="1">
    <citation type="submission" date="2024-06" db="EMBL/GenBank/DDBJ databases">
        <authorList>
            <person name="Bataeva Y.V."/>
            <person name="Grigorian L.N."/>
            <person name="Solomentsev V.I."/>
        </authorList>
    </citation>
    <scope>NUCLEOTIDE SEQUENCE [LARGE SCALE GENOMIC DNA]</scope>
    <source>
        <strain evidence="3">SCPM-O-B-12605 (RCAM04882)</strain>
    </source>
</reference>
<feature type="region of interest" description="Disordered" evidence="1">
    <location>
        <begin position="225"/>
        <end position="267"/>
    </location>
</feature>
<feature type="compositionally biased region" description="Acidic residues" evidence="1">
    <location>
        <begin position="388"/>
        <end position="398"/>
    </location>
</feature>
<feature type="region of interest" description="Disordered" evidence="1">
    <location>
        <begin position="334"/>
        <end position="462"/>
    </location>
</feature>
<evidence type="ECO:0000313" key="3">
    <source>
        <dbReference type="Proteomes" id="UP001432401"/>
    </source>
</evidence>
<dbReference type="EMBL" id="JBEQNB010000030">
    <property type="protein sequence ID" value="MES0838434.1"/>
    <property type="molecule type" value="Genomic_DNA"/>
</dbReference>
<keyword evidence="3" id="KW-1185">Reference proteome</keyword>
<feature type="compositionally biased region" description="Basic and acidic residues" evidence="1">
    <location>
        <begin position="441"/>
        <end position="462"/>
    </location>
</feature>
<evidence type="ECO:0000313" key="2">
    <source>
        <dbReference type="EMBL" id="MES0838434.1"/>
    </source>
</evidence>
<dbReference type="Proteomes" id="UP001432401">
    <property type="component" value="Unassembled WGS sequence"/>
</dbReference>
<feature type="compositionally biased region" description="Polar residues" evidence="1">
    <location>
        <begin position="31"/>
        <end position="41"/>
    </location>
</feature>
<feature type="non-terminal residue" evidence="2">
    <location>
        <position position="462"/>
    </location>
</feature>
<gene>
    <name evidence="2" type="ORF">ABUK86_32035</name>
</gene>
<sequence length="462" mass="47830">MEPPLFDFRAALSGEEPDPAETEEAALLEEQSTTTNRSESAPISVDLTSGLLLLRHAGSSVEVDTSTQEAVLDPGDSRVNIGDDGVMLFGAQQAGDTASPHVFPGQDTEHVVAVSAPAGDVSGETLHTESHFTPVMQGTPALPLEPTIASVGVPANAESVPEGETTAPESTVLAEPFQRAEATEALAPMEPQSFEAMTPQLPAEPLQEATALSDAPLETRSEVERGELYESERDPAGEPITGVEPISADADDPAFGENDSEIPGAPVVTLDPETAVTTVEAGELKFVLDPDTNTISIEPGDRNVPLDPEAAPLTVETGNLGLTIDPAEGTVEIETSRASEDGESLPTTIEVGDLKLTLDPETGEVTFDPGDGNVEVDPETGLITISEKDEDEEGEEGEDRPGGDGPGEEETPGGDRPGGDESGDGPDRPGGDRPGEDEEGGDRPGGDRPGQDEEGGDRPGGD</sequence>